<feature type="coiled-coil region" evidence="2">
    <location>
        <begin position="80"/>
        <end position="164"/>
    </location>
</feature>
<keyword evidence="4" id="KW-0732">Signal</keyword>
<feature type="compositionally biased region" description="Low complexity" evidence="3">
    <location>
        <begin position="423"/>
        <end position="432"/>
    </location>
</feature>
<proteinExistence type="predicted"/>
<gene>
    <name evidence="6" type="ORF">LAZ67_2005866</name>
</gene>
<evidence type="ECO:0000313" key="7">
    <source>
        <dbReference type="Proteomes" id="UP001235939"/>
    </source>
</evidence>
<dbReference type="Proteomes" id="UP001235939">
    <property type="component" value="Chromosome 02"/>
</dbReference>
<dbReference type="PANTHER" id="PTHR23166">
    <property type="entry name" value="FILAMIN/GPBP-INTERACTING PROTEIN"/>
    <property type="match status" value="1"/>
</dbReference>
<evidence type="ECO:0000313" key="6">
    <source>
        <dbReference type="EMBL" id="UYV63872.1"/>
    </source>
</evidence>
<evidence type="ECO:0000256" key="4">
    <source>
        <dbReference type="SAM" id="SignalP"/>
    </source>
</evidence>
<dbReference type="Pfam" id="PF09727">
    <property type="entry name" value="CortBP2"/>
    <property type="match status" value="1"/>
</dbReference>
<organism evidence="6 7">
    <name type="scientific">Cordylochernes scorpioides</name>
    <dbReference type="NCBI Taxonomy" id="51811"/>
    <lineage>
        <taxon>Eukaryota</taxon>
        <taxon>Metazoa</taxon>
        <taxon>Ecdysozoa</taxon>
        <taxon>Arthropoda</taxon>
        <taxon>Chelicerata</taxon>
        <taxon>Arachnida</taxon>
        <taxon>Pseudoscorpiones</taxon>
        <taxon>Cheliferoidea</taxon>
        <taxon>Chernetidae</taxon>
        <taxon>Cordylochernes</taxon>
    </lineage>
</organism>
<dbReference type="InterPro" id="IPR050719">
    <property type="entry name" value="Cortactin-Actin_Reg"/>
</dbReference>
<protein>
    <recommendedName>
        <fullName evidence="5">Cortactin-binding protein-2 N-terminal domain-containing protein</fullName>
    </recommendedName>
</protein>
<keyword evidence="7" id="KW-1185">Reference proteome</keyword>
<dbReference type="EMBL" id="CP092864">
    <property type="protein sequence ID" value="UYV63872.1"/>
    <property type="molecule type" value="Genomic_DNA"/>
</dbReference>
<sequence length="484" mass="54821">MWGIESFVVFFSTCSSLTSQVLQCSEQVKQLLYPNKQRVARGAPGRLEDPWCSLQRDVFGSALDGSFDEAAVKSLYATQLHQLQQLIVQQRRAQTRLRDQLRHAEDRYNKVVCELEEERRKHAQDTAQGDDVTYLLERERERLRAEVEAERRERQRLAEVLERDAQRHKHIILLLLAERRRLVLRLLEERQRTQTSHSGSGRPSLPESTVARIDEMVRANRRITLEEIEDGLNEDCSHFSVHKIVSETLGYRKVSARWVDKWLKEAAGEWYNTGITKLVDRMKKVLSEEKGRIEDMVEGLEDESKKSLQMEAEMEKQLCEFEFEREQFRAQCAGLERRNAELTAEVVRLGEELGRRLVGARSTLVPVSPAPVIRPTVTPAVTPPRAVAKPPASPATAVDSPPARAPKKPTGRGTPPPVPPNKPVLLAQRAAPSPRPPVPPRGEDKPRPPAKLPSDQDQVGTTDDPLAPELANFQQLLVSMVTKD</sequence>
<feature type="coiled-coil region" evidence="2">
    <location>
        <begin position="283"/>
        <end position="352"/>
    </location>
</feature>
<evidence type="ECO:0000256" key="3">
    <source>
        <dbReference type="SAM" id="MobiDB-lite"/>
    </source>
</evidence>
<accession>A0ABY6K842</accession>
<evidence type="ECO:0000256" key="2">
    <source>
        <dbReference type="SAM" id="Coils"/>
    </source>
</evidence>
<feature type="region of interest" description="Disordered" evidence="3">
    <location>
        <begin position="370"/>
        <end position="468"/>
    </location>
</feature>
<evidence type="ECO:0000259" key="5">
    <source>
        <dbReference type="Pfam" id="PF09727"/>
    </source>
</evidence>
<name>A0ABY6K842_9ARAC</name>
<feature type="domain" description="Cortactin-binding protein-2 N-terminal" evidence="5">
    <location>
        <begin position="25"/>
        <end position="181"/>
    </location>
</feature>
<reference evidence="6 7" key="1">
    <citation type="submission" date="2022-01" db="EMBL/GenBank/DDBJ databases">
        <title>A chromosomal length assembly of Cordylochernes scorpioides.</title>
        <authorList>
            <person name="Zeh D."/>
            <person name="Zeh J."/>
        </authorList>
    </citation>
    <scope>NUCLEOTIDE SEQUENCE [LARGE SCALE GENOMIC DNA]</scope>
    <source>
        <strain evidence="6">IN4F17</strain>
        <tissue evidence="6">Whole Body</tissue>
    </source>
</reference>
<dbReference type="PANTHER" id="PTHR23166:SF5">
    <property type="entry name" value="CTTNBP2 N-TERMINAL-LIKE PROTEIN"/>
    <property type="match status" value="1"/>
</dbReference>
<feature type="compositionally biased region" description="Low complexity" evidence="3">
    <location>
        <begin position="370"/>
        <end position="390"/>
    </location>
</feature>
<feature type="chain" id="PRO_5047548502" description="Cortactin-binding protein-2 N-terminal domain-containing protein" evidence="4">
    <location>
        <begin position="20"/>
        <end position="484"/>
    </location>
</feature>
<feature type="signal peptide" evidence="4">
    <location>
        <begin position="1"/>
        <end position="19"/>
    </location>
</feature>
<keyword evidence="1 2" id="KW-0175">Coiled coil</keyword>
<evidence type="ECO:0000256" key="1">
    <source>
        <dbReference type="ARBA" id="ARBA00023054"/>
    </source>
</evidence>
<dbReference type="InterPro" id="IPR019131">
    <property type="entry name" value="Cortactin-binding_p2_N"/>
</dbReference>